<dbReference type="InterPro" id="IPR035906">
    <property type="entry name" value="MetI-like_sf"/>
</dbReference>
<dbReference type="GO" id="GO:0005886">
    <property type="term" value="C:plasma membrane"/>
    <property type="evidence" value="ECO:0007669"/>
    <property type="project" value="UniProtKB-SubCell"/>
</dbReference>
<proteinExistence type="inferred from homology"/>
<dbReference type="AlphaFoldDB" id="A0A916RQ23"/>
<evidence type="ECO:0000313" key="10">
    <source>
        <dbReference type="Proteomes" id="UP000596977"/>
    </source>
</evidence>
<dbReference type="InterPro" id="IPR000515">
    <property type="entry name" value="MetI-like"/>
</dbReference>
<keyword evidence="5 7" id="KW-1133">Transmembrane helix</keyword>
<dbReference type="OrthoDB" id="9773727at2"/>
<feature type="domain" description="ABC transmembrane type-1" evidence="8">
    <location>
        <begin position="68"/>
        <end position="285"/>
    </location>
</feature>
<dbReference type="PROSITE" id="PS50928">
    <property type="entry name" value="ABC_TM1"/>
    <property type="match status" value="1"/>
</dbReference>
<keyword evidence="3" id="KW-1003">Cell membrane</keyword>
<comment type="similarity">
    <text evidence="7">Belongs to the binding-protein-dependent transport system permease family.</text>
</comment>
<reference evidence="9 10" key="1">
    <citation type="journal article" date="2014" name="Int. J. Syst. Evol. Microbiol.">
        <title>Complete genome sequence of Corynebacterium casei LMG S-19264T (=DSM 44701T), isolated from a smear-ripened cheese.</title>
        <authorList>
            <consortium name="US DOE Joint Genome Institute (JGI-PGF)"/>
            <person name="Walter F."/>
            <person name="Albersmeier A."/>
            <person name="Kalinowski J."/>
            <person name="Ruckert C."/>
        </authorList>
    </citation>
    <scope>NUCLEOTIDE SEQUENCE [LARGE SCALE GENOMIC DNA]</scope>
    <source>
        <strain evidence="9 10">CGMCC 1.15896</strain>
    </source>
</reference>
<evidence type="ECO:0000259" key="8">
    <source>
        <dbReference type="PROSITE" id="PS50928"/>
    </source>
</evidence>
<keyword evidence="6 7" id="KW-0472">Membrane</keyword>
<dbReference type="Pfam" id="PF00528">
    <property type="entry name" value="BPD_transp_1"/>
    <property type="match status" value="1"/>
</dbReference>
<evidence type="ECO:0000256" key="5">
    <source>
        <dbReference type="ARBA" id="ARBA00022989"/>
    </source>
</evidence>
<gene>
    <name evidence="9" type="ORF">GCM10011499_35450</name>
</gene>
<keyword evidence="2 7" id="KW-0813">Transport</keyword>
<evidence type="ECO:0000256" key="1">
    <source>
        <dbReference type="ARBA" id="ARBA00004651"/>
    </source>
</evidence>
<evidence type="ECO:0000256" key="7">
    <source>
        <dbReference type="RuleBase" id="RU363032"/>
    </source>
</evidence>
<comment type="caution">
    <text evidence="9">The sequence shown here is derived from an EMBL/GenBank/DDBJ whole genome shotgun (WGS) entry which is preliminary data.</text>
</comment>
<organism evidence="9 10">
    <name type="scientific">Pelagibacterium lentulum</name>
    <dbReference type="NCBI Taxonomy" id="2029865"/>
    <lineage>
        <taxon>Bacteria</taxon>
        <taxon>Pseudomonadati</taxon>
        <taxon>Pseudomonadota</taxon>
        <taxon>Alphaproteobacteria</taxon>
        <taxon>Hyphomicrobiales</taxon>
        <taxon>Devosiaceae</taxon>
        <taxon>Pelagibacterium</taxon>
    </lineage>
</organism>
<keyword evidence="4 7" id="KW-0812">Transmembrane</keyword>
<keyword evidence="10" id="KW-1185">Reference proteome</keyword>
<dbReference type="CDD" id="cd06261">
    <property type="entry name" value="TM_PBP2"/>
    <property type="match status" value="1"/>
</dbReference>
<dbReference type="EMBL" id="BMKB01000008">
    <property type="protein sequence ID" value="GGA62037.1"/>
    <property type="molecule type" value="Genomic_DNA"/>
</dbReference>
<dbReference type="PANTHER" id="PTHR30193:SF37">
    <property type="entry name" value="INNER MEMBRANE ABC TRANSPORTER PERMEASE PROTEIN YCJO"/>
    <property type="match status" value="1"/>
</dbReference>
<evidence type="ECO:0000256" key="2">
    <source>
        <dbReference type="ARBA" id="ARBA00022448"/>
    </source>
</evidence>
<feature type="transmembrane region" description="Helical" evidence="7">
    <location>
        <begin position="213"/>
        <end position="236"/>
    </location>
</feature>
<name>A0A916RQ23_9HYPH</name>
<dbReference type="SUPFAM" id="SSF161098">
    <property type="entry name" value="MetI-like"/>
    <property type="match status" value="1"/>
</dbReference>
<feature type="transmembrane region" description="Helical" evidence="7">
    <location>
        <begin position="264"/>
        <end position="289"/>
    </location>
</feature>
<evidence type="ECO:0000313" key="9">
    <source>
        <dbReference type="EMBL" id="GGA62037.1"/>
    </source>
</evidence>
<evidence type="ECO:0000256" key="3">
    <source>
        <dbReference type="ARBA" id="ARBA00022475"/>
    </source>
</evidence>
<feature type="transmembrane region" description="Helical" evidence="7">
    <location>
        <begin position="7"/>
        <end position="26"/>
    </location>
</feature>
<accession>A0A916RQ23</accession>
<comment type="subcellular location">
    <subcellularLocation>
        <location evidence="1 7">Cell membrane</location>
        <topology evidence="1 7">Multi-pass membrane protein</topology>
    </subcellularLocation>
</comment>
<dbReference type="InterPro" id="IPR051393">
    <property type="entry name" value="ABC_transporter_permease"/>
</dbReference>
<feature type="transmembrane region" description="Helical" evidence="7">
    <location>
        <begin position="155"/>
        <end position="178"/>
    </location>
</feature>
<dbReference type="Gene3D" id="1.10.3720.10">
    <property type="entry name" value="MetI-like"/>
    <property type="match status" value="1"/>
</dbReference>
<sequence>MLKRKRLLFAIAAILPTLAIFFWVRIIPIGEILRLSVHKWDLLSRNKPFIGLENFRELFADHLFWEALRNTSIIAFGVLLLTIPTAMVISALIYHRTKSRFAGFYETSVFIPHVASLVPAAMAWKWIFDARLGPLNAFLGMFGIQPQAWLFDPTLSLISIIILCSWQALGYAVIIYLVGFKNLPNSLFEAARLDGASAPQSFWFISMPMLKPITLYVSVVTLVSAFNVYAQVFVLASDAQGAPGRQVRVLVLDMLENAFRNYRVGYAASEAVVLLAIVLVLTFIQFTLLREKGARS</sequence>
<dbReference type="PANTHER" id="PTHR30193">
    <property type="entry name" value="ABC TRANSPORTER PERMEASE PROTEIN"/>
    <property type="match status" value="1"/>
</dbReference>
<dbReference type="GO" id="GO:0055085">
    <property type="term" value="P:transmembrane transport"/>
    <property type="evidence" value="ECO:0007669"/>
    <property type="project" value="InterPro"/>
</dbReference>
<evidence type="ECO:0000256" key="6">
    <source>
        <dbReference type="ARBA" id="ARBA00023136"/>
    </source>
</evidence>
<dbReference type="RefSeq" id="WP_127071545.1">
    <property type="nucleotide sequence ID" value="NZ_BMKB01000008.1"/>
</dbReference>
<dbReference type="Proteomes" id="UP000596977">
    <property type="component" value="Unassembled WGS sequence"/>
</dbReference>
<feature type="transmembrane region" description="Helical" evidence="7">
    <location>
        <begin position="73"/>
        <end position="95"/>
    </location>
</feature>
<feature type="transmembrane region" description="Helical" evidence="7">
    <location>
        <begin position="107"/>
        <end position="127"/>
    </location>
</feature>
<evidence type="ECO:0000256" key="4">
    <source>
        <dbReference type="ARBA" id="ARBA00022692"/>
    </source>
</evidence>
<protein>
    <submittedName>
        <fullName evidence="9">Bicyclomycin resistance protein</fullName>
    </submittedName>
</protein>